<dbReference type="EMBL" id="FNSC01000001">
    <property type="protein sequence ID" value="SEC13147.1"/>
    <property type="molecule type" value="Genomic_DNA"/>
</dbReference>
<protein>
    <submittedName>
        <fullName evidence="1">Uncharacterized protein</fullName>
    </submittedName>
</protein>
<accession>A0A1H4Q0F3</accession>
<dbReference type="AlphaFoldDB" id="A0A1H4Q0F3"/>
<keyword evidence="2" id="KW-1185">Reference proteome</keyword>
<proteinExistence type="predicted"/>
<sequence length="57" mass="6747">MKKTLYLNDREYEKQTVLLQLDNLFFLQREALATGSSVSEILNTIITKHFEEIEQNE</sequence>
<evidence type="ECO:0000313" key="2">
    <source>
        <dbReference type="Proteomes" id="UP000242849"/>
    </source>
</evidence>
<dbReference type="STRING" id="53406.SAMN05421553_0377"/>
<organism evidence="1 2">
    <name type="scientific">Pseudomonas anguilliseptica</name>
    <dbReference type="NCBI Taxonomy" id="53406"/>
    <lineage>
        <taxon>Bacteria</taxon>
        <taxon>Pseudomonadati</taxon>
        <taxon>Pseudomonadota</taxon>
        <taxon>Gammaproteobacteria</taxon>
        <taxon>Pseudomonadales</taxon>
        <taxon>Pseudomonadaceae</taxon>
        <taxon>Pseudomonas</taxon>
    </lineage>
</organism>
<dbReference type="Proteomes" id="UP000242849">
    <property type="component" value="Unassembled WGS sequence"/>
</dbReference>
<reference evidence="2" key="1">
    <citation type="submission" date="2016-10" db="EMBL/GenBank/DDBJ databases">
        <authorList>
            <person name="Varghese N."/>
            <person name="Submissions S."/>
        </authorList>
    </citation>
    <scope>NUCLEOTIDE SEQUENCE [LARGE SCALE GENOMIC DNA]</scope>
    <source>
        <strain evidence="2">DSM 12111</strain>
    </source>
</reference>
<name>A0A1H4Q0F3_PSEAG</name>
<gene>
    <name evidence="1" type="ORF">SAMN05421553_0377</name>
</gene>
<evidence type="ECO:0000313" key="1">
    <source>
        <dbReference type="EMBL" id="SEC13147.1"/>
    </source>
</evidence>